<evidence type="ECO:0000256" key="7">
    <source>
        <dbReference type="RuleBase" id="RU366006"/>
    </source>
</evidence>
<feature type="binding site" evidence="6">
    <location>
        <position position="233"/>
    </location>
    <ligand>
        <name>Mg(2+)</name>
        <dbReference type="ChEBI" id="CHEBI:18420"/>
    </ligand>
</feature>
<dbReference type="Gene3D" id="3.30.390.10">
    <property type="entry name" value="Enolase-like, N-terminal domain"/>
    <property type="match status" value="1"/>
</dbReference>
<dbReference type="AlphaFoldDB" id="A0A2A2G6P6"/>
<dbReference type="Pfam" id="PF02746">
    <property type="entry name" value="MR_MLE_N"/>
    <property type="match status" value="1"/>
</dbReference>
<dbReference type="PANTHER" id="PTHR48080">
    <property type="entry name" value="D-GALACTONATE DEHYDRATASE-RELATED"/>
    <property type="match status" value="1"/>
</dbReference>
<keyword evidence="2 6" id="KW-0479">Metal-binding</keyword>
<evidence type="ECO:0000313" key="10">
    <source>
        <dbReference type="Proteomes" id="UP000218831"/>
    </source>
</evidence>
<evidence type="ECO:0000256" key="5">
    <source>
        <dbReference type="PIRSR" id="PIRSR634603-1"/>
    </source>
</evidence>
<dbReference type="InterPro" id="IPR029017">
    <property type="entry name" value="Enolase-like_N"/>
</dbReference>
<dbReference type="SFLD" id="SFLDG00180">
    <property type="entry name" value="muconate_cycloisomerase"/>
    <property type="match status" value="1"/>
</dbReference>
<keyword evidence="4 7" id="KW-0413">Isomerase</keyword>
<dbReference type="SUPFAM" id="SSF54826">
    <property type="entry name" value="Enolase N-terminal domain-like"/>
    <property type="match status" value="1"/>
</dbReference>
<reference evidence="9 10" key="1">
    <citation type="submission" date="2017-08" db="EMBL/GenBank/DDBJ databases">
        <title>Aliifodinibius alkalisoli sp. nov., isolated from saline alkaline soil.</title>
        <authorList>
            <person name="Liu D."/>
            <person name="Zhang G."/>
        </authorList>
    </citation>
    <scope>NUCLEOTIDE SEQUENCE [LARGE SCALE GENOMIC DNA]</scope>
    <source>
        <strain evidence="9 10">WN023</strain>
    </source>
</reference>
<sequence>MSRFKLEYEKLELVPSHPFTIARGTKETVPNVLVKLTADGITGLGEAGPNSRYNEDADTVIAFLKQLPASFFDEINSAEVVWEKLQQIDQSVQSAKTAVEMAWLDWWGKSQGQPLWKLWDAPSQQTPPTSFTIGLDDIDVMQQKVEGAKEYPILKVKLGTDRDVEIIKGIREVSDQIIRVDANEGWADLDTAKRQVRFLADQNVEFIEQPMPASCKEELIQLKQWSPLPIIADESFVGREYMDEIADQFDGINIKLQKVGSLVEAFKLIDKAREQNIEVMIGCMIESSLGIAAGALLGTWADYVDLDGHLLISNDPFSGLTLTKNKEVRLSDNPGLGIEESKK</sequence>
<keyword evidence="3 6" id="KW-0460">Magnesium</keyword>
<dbReference type="GO" id="GO:0046872">
    <property type="term" value="F:metal ion binding"/>
    <property type="evidence" value="ECO:0007669"/>
    <property type="project" value="UniProtKB-KW"/>
</dbReference>
<proteinExistence type="inferred from homology"/>
<name>A0A2A2G6P6_9BACT</name>
<dbReference type="SUPFAM" id="SSF51604">
    <property type="entry name" value="Enolase C-terminal domain-like"/>
    <property type="match status" value="1"/>
</dbReference>
<comment type="cofactor">
    <cofactor evidence="6 7">
        <name>Mg(2+)</name>
        <dbReference type="ChEBI" id="CHEBI:18420"/>
    </cofactor>
    <text evidence="6 7">Binds 1 Mg(2+) ion per subunit.</text>
</comment>
<dbReference type="PANTHER" id="PTHR48080:SF3">
    <property type="entry name" value="ENOLASE SUPERFAMILY MEMBER DDB_G0284701"/>
    <property type="match status" value="1"/>
</dbReference>
<dbReference type="EC" id="5.1.1.-" evidence="7"/>
<dbReference type="OrthoDB" id="9775391at2"/>
<comment type="similarity">
    <text evidence="1 7">Belongs to the mandelate racemase/muconate lactonizing enzyme family.</text>
</comment>
<accession>A0A2A2G6P6</accession>
<dbReference type="InterPro" id="IPR029065">
    <property type="entry name" value="Enolase_C-like"/>
</dbReference>
<feature type="binding site" evidence="6">
    <location>
        <position position="208"/>
    </location>
    <ligand>
        <name>Mg(2+)</name>
        <dbReference type="ChEBI" id="CHEBI:18420"/>
    </ligand>
</feature>
<dbReference type="GO" id="GO:0016855">
    <property type="term" value="F:racemase and epimerase activity, acting on amino acids and derivatives"/>
    <property type="evidence" value="ECO:0007669"/>
    <property type="project" value="UniProtKB-UniRule"/>
</dbReference>
<evidence type="ECO:0000256" key="1">
    <source>
        <dbReference type="ARBA" id="ARBA00008031"/>
    </source>
</evidence>
<comment type="caution">
    <text evidence="9">The sequence shown here is derived from an EMBL/GenBank/DDBJ whole genome shotgun (WGS) entry which is preliminary data.</text>
</comment>
<evidence type="ECO:0000313" key="9">
    <source>
        <dbReference type="EMBL" id="PAU92968.1"/>
    </source>
</evidence>
<dbReference type="InterPro" id="IPR013342">
    <property type="entry name" value="Mandelate_racemase_C"/>
</dbReference>
<dbReference type="SMART" id="SM00922">
    <property type="entry name" value="MR_MLE"/>
    <property type="match status" value="1"/>
</dbReference>
<keyword evidence="10" id="KW-1185">Reference proteome</keyword>
<evidence type="ECO:0000256" key="3">
    <source>
        <dbReference type="ARBA" id="ARBA00022842"/>
    </source>
</evidence>
<gene>
    <name evidence="9" type="ORF">CK503_13660</name>
</gene>
<organism evidence="9 10">
    <name type="scientific">Fodinibius salipaludis</name>
    <dbReference type="NCBI Taxonomy" id="2032627"/>
    <lineage>
        <taxon>Bacteria</taxon>
        <taxon>Pseudomonadati</taxon>
        <taxon>Balneolota</taxon>
        <taxon>Balneolia</taxon>
        <taxon>Balneolales</taxon>
        <taxon>Balneolaceae</taxon>
        <taxon>Fodinibius</taxon>
    </lineage>
</organism>
<dbReference type="CDD" id="cd03319">
    <property type="entry name" value="L-Ala-DL-Glu_epimerase"/>
    <property type="match status" value="1"/>
</dbReference>
<dbReference type="InterPro" id="IPR013341">
    <property type="entry name" value="Mandelate_racemase_N_dom"/>
</dbReference>
<feature type="binding site" evidence="6">
    <location>
        <position position="181"/>
    </location>
    <ligand>
        <name>Mg(2+)</name>
        <dbReference type="ChEBI" id="CHEBI:18420"/>
    </ligand>
</feature>
<protein>
    <recommendedName>
        <fullName evidence="7">Dipeptide epimerase</fullName>
        <ecNumber evidence="7">5.1.1.-</ecNumber>
    </recommendedName>
</protein>
<feature type="domain" description="Mandelate racemase/muconate lactonizing enzyme C-terminal" evidence="8">
    <location>
        <begin position="138"/>
        <end position="229"/>
    </location>
</feature>
<feature type="active site" description="Proton acceptor; specific for (S)-substrate epimerization" evidence="5">
    <location>
        <position position="255"/>
    </location>
</feature>
<dbReference type="InterPro" id="IPR036849">
    <property type="entry name" value="Enolase-like_C_sf"/>
</dbReference>
<evidence type="ECO:0000259" key="8">
    <source>
        <dbReference type="SMART" id="SM00922"/>
    </source>
</evidence>
<dbReference type="InterPro" id="IPR034603">
    <property type="entry name" value="Dipeptide_epimerase"/>
</dbReference>
<dbReference type="EMBL" id="NSKE01000011">
    <property type="protein sequence ID" value="PAU92968.1"/>
    <property type="molecule type" value="Genomic_DNA"/>
</dbReference>
<dbReference type="Proteomes" id="UP000218831">
    <property type="component" value="Unassembled WGS sequence"/>
</dbReference>
<evidence type="ECO:0000256" key="4">
    <source>
        <dbReference type="ARBA" id="ARBA00023235"/>
    </source>
</evidence>
<dbReference type="Gene3D" id="3.20.20.120">
    <property type="entry name" value="Enolase-like C-terminal domain"/>
    <property type="match status" value="1"/>
</dbReference>
<dbReference type="InterPro" id="IPR034593">
    <property type="entry name" value="DgoD-like"/>
</dbReference>
<dbReference type="RefSeq" id="WP_095607388.1">
    <property type="nucleotide sequence ID" value="NZ_NSKE01000011.1"/>
</dbReference>
<dbReference type="SFLD" id="SFLDS00001">
    <property type="entry name" value="Enolase"/>
    <property type="match status" value="1"/>
</dbReference>
<dbReference type="Pfam" id="PF13378">
    <property type="entry name" value="MR_MLE_C"/>
    <property type="match status" value="1"/>
</dbReference>
<evidence type="ECO:0000256" key="2">
    <source>
        <dbReference type="ARBA" id="ARBA00022723"/>
    </source>
</evidence>
<feature type="active site" description="Proton acceptor; specific for (R)-substrate epimerization" evidence="5">
    <location>
        <position position="157"/>
    </location>
</feature>
<evidence type="ECO:0000256" key="6">
    <source>
        <dbReference type="PIRSR" id="PIRSR634603-3"/>
    </source>
</evidence>